<reference evidence="2 3" key="1">
    <citation type="journal article" date="2023" name="Sci. Data">
        <title>Genome assembly of the Korean intertidal mud-creeper Batillaria attramentaria.</title>
        <authorList>
            <person name="Patra A.K."/>
            <person name="Ho P.T."/>
            <person name="Jun S."/>
            <person name="Lee S.J."/>
            <person name="Kim Y."/>
            <person name="Won Y.J."/>
        </authorList>
    </citation>
    <scope>NUCLEOTIDE SEQUENCE [LARGE SCALE GENOMIC DNA]</scope>
    <source>
        <strain evidence="2">Wonlab-2016</strain>
    </source>
</reference>
<organism evidence="2 3">
    <name type="scientific">Batillaria attramentaria</name>
    <dbReference type="NCBI Taxonomy" id="370345"/>
    <lineage>
        <taxon>Eukaryota</taxon>
        <taxon>Metazoa</taxon>
        <taxon>Spiralia</taxon>
        <taxon>Lophotrochozoa</taxon>
        <taxon>Mollusca</taxon>
        <taxon>Gastropoda</taxon>
        <taxon>Caenogastropoda</taxon>
        <taxon>Sorbeoconcha</taxon>
        <taxon>Cerithioidea</taxon>
        <taxon>Batillariidae</taxon>
        <taxon>Batillaria</taxon>
    </lineage>
</organism>
<gene>
    <name evidence="2" type="ORF">BaRGS_00009705</name>
</gene>
<evidence type="ECO:0000313" key="3">
    <source>
        <dbReference type="Proteomes" id="UP001519460"/>
    </source>
</evidence>
<feature type="compositionally biased region" description="Basic and acidic residues" evidence="1">
    <location>
        <begin position="94"/>
        <end position="104"/>
    </location>
</feature>
<keyword evidence="3" id="KW-1185">Reference proteome</keyword>
<sequence>MTASEFDALLSLNCLLSQAGSQGQVKNNLSPMVEFLSPIVWTQCLTTKVTVIPLTDVNRASAGHAVTVAVCIPGQSDRLVIDCRQHVHPATWTDRAESPTRVFERSGPVHRQTEQGTAGAGSEQDKLWVGHRRG</sequence>
<dbReference type="EMBL" id="JACVVK020000046">
    <property type="protein sequence ID" value="KAK7499158.1"/>
    <property type="molecule type" value="Genomic_DNA"/>
</dbReference>
<dbReference type="AlphaFoldDB" id="A0ABD0LJ75"/>
<proteinExistence type="predicted"/>
<evidence type="ECO:0000256" key="1">
    <source>
        <dbReference type="SAM" id="MobiDB-lite"/>
    </source>
</evidence>
<comment type="caution">
    <text evidence="2">The sequence shown here is derived from an EMBL/GenBank/DDBJ whole genome shotgun (WGS) entry which is preliminary data.</text>
</comment>
<protein>
    <submittedName>
        <fullName evidence="2">Uncharacterized protein</fullName>
    </submittedName>
</protein>
<dbReference type="Proteomes" id="UP001519460">
    <property type="component" value="Unassembled WGS sequence"/>
</dbReference>
<name>A0ABD0LJ75_9CAEN</name>
<feature type="region of interest" description="Disordered" evidence="1">
    <location>
        <begin position="94"/>
        <end position="134"/>
    </location>
</feature>
<accession>A0ABD0LJ75</accession>
<evidence type="ECO:0000313" key="2">
    <source>
        <dbReference type="EMBL" id="KAK7499158.1"/>
    </source>
</evidence>